<gene>
    <name evidence="9" type="ORF">GSOID_T00030196001</name>
</gene>
<evidence type="ECO:0000259" key="8">
    <source>
        <dbReference type="SMART" id="SM00892"/>
    </source>
</evidence>
<keyword evidence="3" id="KW-0540">Nuclease</keyword>
<feature type="domain" description="DNA/RNA non-specific endonuclease/pyrophosphatase/phosphodiesterase" evidence="8">
    <location>
        <begin position="81"/>
        <end position="271"/>
    </location>
</feature>
<evidence type="ECO:0000256" key="5">
    <source>
        <dbReference type="ARBA" id="ARBA00022759"/>
    </source>
</evidence>
<dbReference type="GO" id="GO:0003676">
    <property type="term" value="F:nucleic acid binding"/>
    <property type="evidence" value="ECO:0007669"/>
    <property type="project" value="InterPro"/>
</dbReference>
<dbReference type="Proteomes" id="UP000011014">
    <property type="component" value="Unassembled WGS sequence"/>
</dbReference>
<dbReference type="PANTHER" id="PTHR21472">
    <property type="entry name" value="ENDONUCLEASE DOMAIN-CONTAINING 1 PROTEIN ENDOD1"/>
    <property type="match status" value="1"/>
</dbReference>
<dbReference type="Pfam" id="PF01223">
    <property type="entry name" value="Endonuclease_NS"/>
    <property type="match status" value="1"/>
</dbReference>
<dbReference type="SMART" id="SM00892">
    <property type="entry name" value="Endonuclease_NS"/>
    <property type="match status" value="1"/>
</dbReference>
<dbReference type="InterPro" id="IPR044929">
    <property type="entry name" value="DNA/RNA_non-sp_Endonuclease_sf"/>
</dbReference>
<evidence type="ECO:0000256" key="4">
    <source>
        <dbReference type="ARBA" id="ARBA00022723"/>
    </source>
</evidence>
<evidence type="ECO:0000256" key="2">
    <source>
        <dbReference type="ARBA" id="ARBA00010052"/>
    </source>
</evidence>
<dbReference type="SMART" id="SM00477">
    <property type="entry name" value="NUC"/>
    <property type="match status" value="1"/>
</dbReference>
<dbReference type="GO" id="GO:0004519">
    <property type="term" value="F:endonuclease activity"/>
    <property type="evidence" value="ECO:0007669"/>
    <property type="project" value="UniProtKB-KW"/>
</dbReference>
<keyword evidence="5" id="KW-0255">Endonuclease</keyword>
<proteinExistence type="inferred from homology"/>
<keyword evidence="6" id="KW-0460">Magnesium</keyword>
<dbReference type="InterPro" id="IPR018524">
    <property type="entry name" value="DNA/RNA_endonuclease_AS"/>
</dbReference>
<accession>E4YNS5</accession>
<reference evidence="9" key="1">
    <citation type="journal article" date="2010" name="Science">
        <title>Plasticity of animal genome architecture unmasked by rapid evolution of a pelagic tunicate.</title>
        <authorList>
            <person name="Denoeud F."/>
            <person name="Henriet S."/>
            <person name="Mungpakdee S."/>
            <person name="Aury J.M."/>
            <person name="Da Silva C."/>
            <person name="Brinkmann H."/>
            <person name="Mikhaleva J."/>
            <person name="Olsen L.C."/>
            <person name="Jubin C."/>
            <person name="Canestro C."/>
            <person name="Bouquet J.M."/>
            <person name="Danks G."/>
            <person name="Poulain J."/>
            <person name="Campsteijn C."/>
            <person name="Adamski M."/>
            <person name="Cross I."/>
            <person name="Yadetie F."/>
            <person name="Muffato M."/>
            <person name="Louis A."/>
            <person name="Butcher S."/>
            <person name="Tsagkogeorga G."/>
            <person name="Konrad A."/>
            <person name="Singh S."/>
            <person name="Jensen M.F."/>
            <person name="Cong E.H."/>
            <person name="Eikeseth-Otteraa H."/>
            <person name="Noel B."/>
            <person name="Anthouard V."/>
            <person name="Porcel B.M."/>
            <person name="Kachouri-Lafond R."/>
            <person name="Nishino A."/>
            <person name="Ugolini M."/>
            <person name="Chourrout P."/>
            <person name="Nishida H."/>
            <person name="Aasland R."/>
            <person name="Huzurbazar S."/>
            <person name="Westhof E."/>
            <person name="Delsuc F."/>
            <person name="Lehrach H."/>
            <person name="Reinhardt R."/>
            <person name="Weissenbach J."/>
            <person name="Roy S.W."/>
            <person name="Artiguenave F."/>
            <person name="Postlethwait J.H."/>
            <person name="Manak J.R."/>
            <person name="Thompson E.M."/>
            <person name="Jaillon O."/>
            <person name="Du Pasquier L."/>
            <person name="Boudinot P."/>
            <person name="Liberles D.A."/>
            <person name="Volff J.N."/>
            <person name="Philippe H."/>
            <person name="Lenhard B."/>
            <person name="Roest Crollius H."/>
            <person name="Wincker P."/>
            <person name="Chourrout D."/>
        </authorList>
    </citation>
    <scope>NUCLEOTIDE SEQUENCE [LARGE SCALE GENOMIC DNA]</scope>
</reference>
<evidence type="ECO:0000256" key="3">
    <source>
        <dbReference type="ARBA" id="ARBA00022722"/>
    </source>
</evidence>
<dbReference type="PANTHER" id="PTHR21472:SF7">
    <property type="entry name" value="ENDONUCLEASE G, MITOCHONDRIAL-LIKE ISOFORM X2"/>
    <property type="match status" value="1"/>
</dbReference>
<evidence type="ECO:0000313" key="9">
    <source>
        <dbReference type="EMBL" id="CBY37123.1"/>
    </source>
</evidence>
<dbReference type="AlphaFoldDB" id="E4YNS5"/>
<dbReference type="PROSITE" id="PS01070">
    <property type="entry name" value="NUCLEASE_NON_SPEC"/>
    <property type="match status" value="1"/>
</dbReference>
<evidence type="ECO:0000259" key="7">
    <source>
        <dbReference type="SMART" id="SM00477"/>
    </source>
</evidence>
<dbReference type="InterPro" id="IPR020821">
    <property type="entry name" value="ENPP1-3/EXOG-like_nuc-like"/>
</dbReference>
<dbReference type="SUPFAM" id="SSF54060">
    <property type="entry name" value="His-Me finger endonucleases"/>
    <property type="match status" value="1"/>
</dbReference>
<organism evidence="9">
    <name type="scientific">Oikopleura dioica</name>
    <name type="common">Tunicate</name>
    <dbReference type="NCBI Taxonomy" id="34765"/>
    <lineage>
        <taxon>Eukaryota</taxon>
        <taxon>Metazoa</taxon>
        <taxon>Chordata</taxon>
        <taxon>Tunicata</taxon>
        <taxon>Appendicularia</taxon>
        <taxon>Copelata</taxon>
        <taxon>Oikopleuridae</taxon>
        <taxon>Oikopleura</taxon>
    </lineage>
</organism>
<dbReference type="InterPro" id="IPR001604">
    <property type="entry name" value="Endo_G_ENPP1-like_dom"/>
</dbReference>
<name>E4YNS5_OIKDI</name>
<keyword evidence="5" id="KW-0378">Hydrolase</keyword>
<dbReference type="GO" id="GO:0016787">
    <property type="term" value="F:hydrolase activity"/>
    <property type="evidence" value="ECO:0007669"/>
    <property type="project" value="InterPro"/>
</dbReference>
<comment type="cofactor">
    <cofactor evidence="1">
        <name>Mg(2+)</name>
        <dbReference type="ChEBI" id="CHEBI:18420"/>
    </cofactor>
</comment>
<protein>
    <recommendedName>
        <fullName evidence="10">Endonuclease</fullName>
    </recommendedName>
</protein>
<dbReference type="EMBL" id="FN654902">
    <property type="protein sequence ID" value="CBY37123.1"/>
    <property type="molecule type" value="Genomic_DNA"/>
</dbReference>
<sequence length="271" mass="29875">MNFSSSGVILLCPSQITPGYSMKLSLVAFLGQAAAQYVPGQNPVNCGSSYFRPGAEWPLQSRLGGAQSGKTVRLCQNNYGKSHYYATLFNTDTNIPVYSAVKIRRNKYASTYPRPSSNWHYMCNGLCGSSTPSSSSSFYGNLASVGSSNFGNCDRYQPQDNDYLGNNAAIGIDRGHLIPNALMNQNEDASKATFTLTNVAPQYSAFNQQAWNQLECMVRKFMEEEINNQDVWIFVGTYGKVATMNGSDSSKNNVDIPEYYWHAFCYTGIGL</sequence>
<keyword evidence="4" id="KW-0479">Metal-binding</keyword>
<dbReference type="GO" id="GO:0046872">
    <property type="term" value="F:metal ion binding"/>
    <property type="evidence" value="ECO:0007669"/>
    <property type="project" value="UniProtKB-KW"/>
</dbReference>
<evidence type="ECO:0008006" key="10">
    <source>
        <dbReference type="Google" id="ProtNLM"/>
    </source>
</evidence>
<evidence type="ECO:0000256" key="6">
    <source>
        <dbReference type="ARBA" id="ARBA00022842"/>
    </source>
</evidence>
<dbReference type="Gene3D" id="3.40.570.10">
    <property type="entry name" value="Extracellular Endonuclease, subunit A"/>
    <property type="match status" value="1"/>
</dbReference>
<comment type="similarity">
    <text evidence="2">Belongs to the DNA/RNA non-specific endonuclease family.</text>
</comment>
<evidence type="ECO:0000256" key="1">
    <source>
        <dbReference type="ARBA" id="ARBA00001946"/>
    </source>
</evidence>
<dbReference type="InterPro" id="IPR039015">
    <property type="entry name" value="ENDOD1"/>
</dbReference>
<dbReference type="InterPro" id="IPR044925">
    <property type="entry name" value="His-Me_finger_sf"/>
</dbReference>
<feature type="domain" description="ENPP1-3/EXOG-like endonuclease/phosphodiesterase" evidence="7">
    <location>
        <begin position="82"/>
        <end position="271"/>
    </location>
</feature>